<dbReference type="EMBL" id="JACAQD010000103">
    <property type="protein sequence ID" value="NWC37521.1"/>
    <property type="molecule type" value="Genomic_DNA"/>
</dbReference>
<protein>
    <submittedName>
        <fullName evidence="2">Uncharacterized protein</fullName>
    </submittedName>
</protein>
<dbReference type="RefSeq" id="WP_218177884.1">
    <property type="nucleotide sequence ID" value="NZ_JACAQD010000103.1"/>
</dbReference>
<proteinExistence type="predicted"/>
<dbReference type="Proteomes" id="UP000520592">
    <property type="component" value="Unassembled WGS sequence"/>
</dbReference>
<evidence type="ECO:0000313" key="2">
    <source>
        <dbReference type="EMBL" id="NWC37521.1"/>
    </source>
</evidence>
<feature type="compositionally biased region" description="Basic and acidic residues" evidence="1">
    <location>
        <begin position="1"/>
        <end position="10"/>
    </location>
</feature>
<feature type="region of interest" description="Disordered" evidence="1">
    <location>
        <begin position="1"/>
        <end position="30"/>
    </location>
</feature>
<dbReference type="AlphaFoldDB" id="A0A7Y8CNN6"/>
<comment type="caution">
    <text evidence="2">The sequence shown here is derived from an EMBL/GenBank/DDBJ whole genome shotgun (WGS) entry which is preliminary data.</text>
</comment>
<evidence type="ECO:0000256" key="1">
    <source>
        <dbReference type="SAM" id="MobiDB-lite"/>
    </source>
</evidence>
<name>A0A7Y8CNN6_9PSED</name>
<gene>
    <name evidence="2" type="ORF">HX876_34840</name>
</gene>
<organism evidence="2 3">
    <name type="scientific">Pseudomonas gingeri</name>
    <dbReference type="NCBI Taxonomy" id="117681"/>
    <lineage>
        <taxon>Bacteria</taxon>
        <taxon>Pseudomonadati</taxon>
        <taxon>Pseudomonadota</taxon>
        <taxon>Gammaproteobacteria</taxon>
        <taxon>Pseudomonadales</taxon>
        <taxon>Pseudomonadaceae</taxon>
        <taxon>Pseudomonas</taxon>
    </lineage>
</organism>
<feature type="non-terminal residue" evidence="2">
    <location>
        <position position="1"/>
    </location>
</feature>
<accession>A0A7Y8CNN6</accession>
<reference evidence="2 3" key="1">
    <citation type="submission" date="2020-04" db="EMBL/GenBank/DDBJ databases">
        <title>Molecular characterization of pseudomonads from Agaricus bisporus reveal novel blotch 2 pathogens in Western Europe.</title>
        <authorList>
            <person name="Taparia T."/>
            <person name="Krijger M."/>
            <person name="Haynes E."/>
            <person name="Elpinstone J.G."/>
            <person name="Noble R."/>
            <person name="Van Der Wolf J."/>
        </authorList>
    </citation>
    <scope>NUCLEOTIDE SEQUENCE [LARGE SCALE GENOMIC DNA]</scope>
    <source>
        <strain evidence="2 3">IPO3737</strain>
    </source>
</reference>
<sequence length="266" mass="27456">LIEVSGERPLHPTNQSDGMGMPIGGSSPTNPPNQTALMAAALMGGFAGRFGALASVSMEGALASLPAFGGLFSEVGEGAAGLSTGAAESGATGVSEGVAVDIGKVAGEGAGELSEISTEFFPAERTGLKFDEKISSNSSGNMEVELSSNQMLDESGNIVSRRYAESDLVARYSPDGDLRIDWYGTTVEGRGVGSEMISRAIETVGPDKVESVSAQLGKTNAEVFREAKNSGMTELQAVWETPLGKTMDSLGFKTVKVVGSSVRFSR</sequence>
<evidence type="ECO:0000313" key="3">
    <source>
        <dbReference type="Proteomes" id="UP000520592"/>
    </source>
</evidence>